<dbReference type="RefSeq" id="WP_013143768.1">
    <property type="nucleotide sequence ID" value="NC_014205.1"/>
</dbReference>
<dbReference type="InterPro" id="IPR027417">
    <property type="entry name" value="P-loop_NTPase"/>
</dbReference>
<evidence type="ECO:0000313" key="8">
    <source>
        <dbReference type="EMBL" id="ADI32570.1"/>
    </source>
</evidence>
<dbReference type="GO" id="GO:0055052">
    <property type="term" value="C:ATP-binding cassette (ABC) transporter complex, substrate-binding subunit-containing"/>
    <property type="evidence" value="ECO:0007669"/>
    <property type="project" value="TreeGrafter"/>
</dbReference>
<dbReference type="EMBL" id="CP002051">
    <property type="protein sequence ID" value="ADI32570.1"/>
    <property type="molecule type" value="Genomic_DNA"/>
</dbReference>
<dbReference type="STRING" id="591019.Shell_1482"/>
<dbReference type="InterPro" id="IPR040582">
    <property type="entry name" value="OB_MalK-like"/>
</dbReference>
<dbReference type="SUPFAM" id="SSF52540">
    <property type="entry name" value="P-loop containing nucleoside triphosphate hydrolases"/>
    <property type="match status" value="1"/>
</dbReference>
<evidence type="ECO:0000256" key="6">
    <source>
        <dbReference type="ARBA" id="ARBA00023136"/>
    </source>
</evidence>
<dbReference type="GO" id="GO:0008643">
    <property type="term" value="P:carbohydrate transport"/>
    <property type="evidence" value="ECO:0007669"/>
    <property type="project" value="InterPro"/>
</dbReference>
<dbReference type="KEGG" id="shc:Shell_1482"/>
<reference evidence="9" key="1">
    <citation type="submission" date="2010-05" db="EMBL/GenBank/DDBJ databases">
        <title>Complete sequence of Staphylothermus hellenicus DSM 12710.</title>
        <authorList>
            <consortium name="US DOE Joint Genome Institute"/>
            <person name="Lucas S."/>
            <person name="Copeland A."/>
            <person name="Lapidus A."/>
            <person name="Cheng J.-F."/>
            <person name="Bruce D."/>
            <person name="Goodwin L."/>
            <person name="Pitluck S."/>
            <person name="Davenport K."/>
            <person name="Detter J.C."/>
            <person name="Han C."/>
            <person name="Tapia R."/>
            <person name="Larimer F."/>
            <person name="Land M."/>
            <person name="Hauser L."/>
            <person name="Kyrpides N."/>
            <person name="Mikhailova N."/>
            <person name="Anderson I.J."/>
            <person name="Woyke T."/>
        </authorList>
    </citation>
    <scope>NUCLEOTIDE SEQUENCE [LARGE SCALE GENOMIC DNA]</scope>
    <source>
        <strain evidence="9">DSM 12710 / JCM 10830 / BK20S6-10-b1 / P8</strain>
    </source>
</reference>
<dbReference type="OrthoDB" id="18368at2157"/>
<dbReference type="Pfam" id="PF00005">
    <property type="entry name" value="ABC_tran"/>
    <property type="match status" value="1"/>
</dbReference>
<dbReference type="Pfam" id="PF17912">
    <property type="entry name" value="OB_MalK"/>
    <property type="match status" value="1"/>
</dbReference>
<evidence type="ECO:0000256" key="4">
    <source>
        <dbReference type="ARBA" id="ARBA00022840"/>
    </source>
</evidence>
<dbReference type="SUPFAM" id="SSF50331">
    <property type="entry name" value="MOP-like"/>
    <property type="match status" value="1"/>
</dbReference>
<dbReference type="AlphaFoldDB" id="D7D9X4"/>
<sequence length="363" mass="41116">MADVELRNVTKRFGKTVAVDNVSFKVYDKEFFVLLGPSGSGKTTTLRIIAGLEDPDEGEVLIDGKVVNDIPPHKRDIAMVFQNYALYPHMTVYKNLSFPLENMGLSKTEIDRRVKAVAEMLHISHLLDRKPSQLSGGEQQRVALGRALVRRPKVFLMDEPLSNLDAKLRVYMRAQLKRMQKELGITTIYVTHDQAEAMTMADRIAVMNKGKILQIGRPYDLYNKPANLFVAGFIGSPPMNFFDAVFKAVNNEYILDAGEFTLELDKEIGRIILEKLDNKTDVIVGIRPEHIDIVHEKGENTIEAEVYVIEPLGAQTVIDVKIGDHIFKILMKGQLEYRIGEKILMRPQINRIHVFKKTGETII</sequence>
<accession>D7D9X4</accession>
<dbReference type="FunFam" id="3.40.50.300:FF:000042">
    <property type="entry name" value="Maltose/maltodextrin ABC transporter, ATP-binding protein"/>
    <property type="match status" value="1"/>
</dbReference>
<dbReference type="InterPro" id="IPR003593">
    <property type="entry name" value="AAA+_ATPase"/>
</dbReference>
<organism evidence="8 9">
    <name type="scientific">Staphylothermus hellenicus (strain DSM 12710 / JCM 10830 / BK20S6-10-b1 / P8)</name>
    <dbReference type="NCBI Taxonomy" id="591019"/>
    <lineage>
        <taxon>Archaea</taxon>
        <taxon>Thermoproteota</taxon>
        <taxon>Thermoprotei</taxon>
        <taxon>Desulfurococcales</taxon>
        <taxon>Desulfurococcaceae</taxon>
        <taxon>Staphylothermus</taxon>
    </lineage>
</organism>
<dbReference type="NCBIfam" id="NF008653">
    <property type="entry name" value="PRK11650.1"/>
    <property type="match status" value="1"/>
</dbReference>
<name>D7D9X4_STAHD</name>
<feature type="domain" description="ABC transporter" evidence="7">
    <location>
        <begin position="4"/>
        <end position="234"/>
    </location>
</feature>
<keyword evidence="5" id="KW-1278">Translocase</keyword>
<gene>
    <name evidence="8" type="ordered locus">Shell_1482</name>
</gene>
<evidence type="ECO:0000259" key="7">
    <source>
        <dbReference type="PROSITE" id="PS50893"/>
    </source>
</evidence>
<dbReference type="HOGENOM" id="CLU_000604_1_1_2"/>
<keyword evidence="1" id="KW-0813">Transport</keyword>
<proteinExistence type="predicted"/>
<dbReference type="InterPro" id="IPR003439">
    <property type="entry name" value="ABC_transporter-like_ATP-bd"/>
</dbReference>
<dbReference type="GO" id="GO:0016887">
    <property type="term" value="F:ATP hydrolysis activity"/>
    <property type="evidence" value="ECO:0007669"/>
    <property type="project" value="InterPro"/>
</dbReference>
<keyword evidence="4" id="KW-0067">ATP-binding</keyword>
<dbReference type="Gene3D" id="2.40.50.100">
    <property type="match status" value="1"/>
</dbReference>
<evidence type="ECO:0000256" key="1">
    <source>
        <dbReference type="ARBA" id="ARBA00022448"/>
    </source>
</evidence>
<dbReference type="InterPro" id="IPR008995">
    <property type="entry name" value="Mo/tungstate-bd_C_term_dom"/>
</dbReference>
<dbReference type="InterPro" id="IPR047641">
    <property type="entry name" value="ABC_transpr_MalK/UgpC-like"/>
</dbReference>
<dbReference type="CDD" id="cd03301">
    <property type="entry name" value="ABC_MalK_N"/>
    <property type="match status" value="1"/>
</dbReference>
<dbReference type="SMART" id="SM00382">
    <property type="entry name" value="AAA"/>
    <property type="match status" value="1"/>
</dbReference>
<evidence type="ECO:0000256" key="3">
    <source>
        <dbReference type="ARBA" id="ARBA00022741"/>
    </source>
</evidence>
<dbReference type="eggNOG" id="arCOG00177">
    <property type="taxonomic scope" value="Archaea"/>
</dbReference>
<reference evidence="8 9" key="2">
    <citation type="journal article" date="2011" name="Stand. Genomic Sci.">
        <title>Complete genome sequence of Staphylothermus hellenicus P8.</title>
        <authorList>
            <person name="Anderson I."/>
            <person name="Wirth R."/>
            <person name="Lucas S."/>
            <person name="Copeland A."/>
            <person name="Lapidus A."/>
            <person name="Cheng J.F."/>
            <person name="Goodwin L."/>
            <person name="Pitluck S."/>
            <person name="Davenport K."/>
            <person name="Detter J.C."/>
            <person name="Han C."/>
            <person name="Tapia R."/>
            <person name="Land M."/>
            <person name="Hauser L."/>
            <person name="Pati A."/>
            <person name="Mikhailova N."/>
            <person name="Woyke T."/>
            <person name="Klenk H.P."/>
            <person name="Kyrpides N."/>
            <person name="Ivanova N."/>
        </authorList>
    </citation>
    <scope>NUCLEOTIDE SEQUENCE [LARGE SCALE GENOMIC DNA]</scope>
    <source>
        <strain evidence="9">DSM 12710 / JCM 10830 / BK20S6-10-b1 / P8</strain>
    </source>
</reference>
<keyword evidence="6" id="KW-0472">Membrane</keyword>
<evidence type="ECO:0000313" key="9">
    <source>
        <dbReference type="Proteomes" id="UP000002573"/>
    </source>
</evidence>
<dbReference type="InterPro" id="IPR012340">
    <property type="entry name" value="NA-bd_OB-fold"/>
</dbReference>
<dbReference type="PANTHER" id="PTHR43875:SF15">
    <property type="entry name" value="TREHALOSE IMPORT ATP-BINDING PROTEIN SUGC"/>
    <property type="match status" value="1"/>
</dbReference>
<dbReference type="PANTHER" id="PTHR43875">
    <property type="entry name" value="MALTODEXTRIN IMPORT ATP-BINDING PROTEIN MSMX"/>
    <property type="match status" value="1"/>
</dbReference>
<keyword evidence="9" id="KW-1185">Reference proteome</keyword>
<protein>
    <submittedName>
        <fullName evidence="8">ABC transporter related protein</fullName>
    </submittedName>
</protein>
<dbReference type="PROSITE" id="PS50893">
    <property type="entry name" value="ABC_TRANSPORTER_2"/>
    <property type="match status" value="1"/>
</dbReference>
<dbReference type="GeneID" id="9234773"/>
<dbReference type="Gene3D" id="3.40.50.300">
    <property type="entry name" value="P-loop containing nucleotide triphosphate hydrolases"/>
    <property type="match status" value="1"/>
</dbReference>
<evidence type="ECO:0000256" key="5">
    <source>
        <dbReference type="ARBA" id="ARBA00022967"/>
    </source>
</evidence>
<dbReference type="GO" id="GO:0005524">
    <property type="term" value="F:ATP binding"/>
    <property type="evidence" value="ECO:0007669"/>
    <property type="project" value="UniProtKB-KW"/>
</dbReference>
<dbReference type="GO" id="GO:0140359">
    <property type="term" value="F:ABC-type transporter activity"/>
    <property type="evidence" value="ECO:0007669"/>
    <property type="project" value="InterPro"/>
</dbReference>
<dbReference type="PROSITE" id="PS00211">
    <property type="entry name" value="ABC_TRANSPORTER_1"/>
    <property type="match status" value="1"/>
</dbReference>
<dbReference type="Gene3D" id="2.40.50.140">
    <property type="entry name" value="Nucleic acid-binding proteins"/>
    <property type="match status" value="1"/>
</dbReference>
<dbReference type="InterPro" id="IPR015855">
    <property type="entry name" value="ABC_transpr_MalK-like"/>
</dbReference>
<keyword evidence="2" id="KW-1003">Cell membrane</keyword>
<evidence type="ECO:0000256" key="2">
    <source>
        <dbReference type="ARBA" id="ARBA00022475"/>
    </source>
</evidence>
<keyword evidence="3" id="KW-0547">Nucleotide-binding</keyword>
<dbReference type="Proteomes" id="UP000002573">
    <property type="component" value="Chromosome"/>
</dbReference>
<dbReference type="InterPro" id="IPR017871">
    <property type="entry name" value="ABC_transporter-like_CS"/>
</dbReference>